<dbReference type="AlphaFoldDB" id="K2PHH9"/>
<keyword evidence="3 7" id="KW-0067">ATP-binding</keyword>
<evidence type="ECO:0000256" key="1">
    <source>
        <dbReference type="ARBA" id="ARBA00022598"/>
    </source>
</evidence>
<dbReference type="InterPro" id="IPR029038">
    <property type="entry name" value="MetRS_Zn"/>
</dbReference>
<evidence type="ECO:0000256" key="2">
    <source>
        <dbReference type="ARBA" id="ARBA00022741"/>
    </source>
</evidence>
<dbReference type="STRING" id="721133.SAMN05216176_104256"/>
<dbReference type="GO" id="GO:0005829">
    <property type="term" value="C:cytosol"/>
    <property type="evidence" value="ECO:0007669"/>
    <property type="project" value="TreeGrafter"/>
</dbReference>
<dbReference type="Gene3D" id="2.60.120.10">
    <property type="entry name" value="Jelly Rolls"/>
    <property type="match status" value="1"/>
</dbReference>
<dbReference type="GO" id="GO:0005524">
    <property type="term" value="F:ATP binding"/>
    <property type="evidence" value="ECO:0007669"/>
    <property type="project" value="UniProtKB-KW"/>
</dbReference>
<keyword evidence="4 7" id="KW-0648">Protein biosynthesis</keyword>
<dbReference type="SUPFAM" id="SSF51182">
    <property type="entry name" value="RmlC-like cupins"/>
    <property type="match status" value="1"/>
</dbReference>
<dbReference type="Gene3D" id="3.40.50.620">
    <property type="entry name" value="HUPs"/>
    <property type="match status" value="1"/>
</dbReference>
<dbReference type="SUPFAM" id="SSF52374">
    <property type="entry name" value="Nucleotidylyl transferase"/>
    <property type="match status" value="1"/>
</dbReference>
<dbReference type="PANTHER" id="PTHR45765:SF1">
    <property type="entry name" value="METHIONINE--TRNA LIGASE, CYTOPLASMIC"/>
    <property type="match status" value="1"/>
</dbReference>
<dbReference type="InterPro" id="IPR013096">
    <property type="entry name" value="Cupin_2"/>
</dbReference>
<keyword evidence="11" id="KW-1185">Reference proteome</keyword>
<dbReference type="InterPro" id="IPR014710">
    <property type="entry name" value="RmlC-like_jellyroll"/>
</dbReference>
<evidence type="ECO:0000256" key="7">
    <source>
        <dbReference type="RuleBase" id="RU363039"/>
    </source>
</evidence>
<evidence type="ECO:0000256" key="5">
    <source>
        <dbReference type="ARBA" id="ARBA00023146"/>
    </source>
</evidence>
<comment type="caution">
    <text evidence="10">The sequence shown here is derived from an EMBL/GenBank/DDBJ whole genome shotgun (WGS) entry which is preliminary data.</text>
</comment>
<dbReference type="GO" id="GO:0006431">
    <property type="term" value="P:methionyl-tRNA aminoacylation"/>
    <property type="evidence" value="ECO:0007669"/>
    <property type="project" value="TreeGrafter"/>
</dbReference>
<evidence type="ECO:0000259" key="8">
    <source>
        <dbReference type="Pfam" id="PF07883"/>
    </source>
</evidence>
<comment type="similarity">
    <text evidence="7">Belongs to the class-I aminoacyl-tRNA synthetase family.</text>
</comment>
<comment type="catalytic activity">
    <reaction evidence="6">
        <text>tRNA(Met) + L-methionine + ATP = L-methionyl-tRNA(Met) + AMP + diphosphate</text>
        <dbReference type="Rhea" id="RHEA:13481"/>
        <dbReference type="Rhea" id="RHEA-COMP:9667"/>
        <dbReference type="Rhea" id="RHEA-COMP:9698"/>
        <dbReference type="ChEBI" id="CHEBI:30616"/>
        <dbReference type="ChEBI" id="CHEBI:33019"/>
        <dbReference type="ChEBI" id="CHEBI:57844"/>
        <dbReference type="ChEBI" id="CHEBI:78442"/>
        <dbReference type="ChEBI" id="CHEBI:78530"/>
        <dbReference type="ChEBI" id="CHEBI:456215"/>
        <dbReference type="EC" id="6.1.1.10"/>
    </reaction>
</comment>
<name>K2PHH9_9HYPH</name>
<dbReference type="Gene3D" id="2.20.28.20">
    <property type="entry name" value="Methionyl-tRNA synthetase, Zn-domain"/>
    <property type="match status" value="1"/>
</dbReference>
<evidence type="ECO:0000259" key="9">
    <source>
        <dbReference type="Pfam" id="PF09334"/>
    </source>
</evidence>
<protein>
    <submittedName>
        <fullName evidence="10">Methionine--tRNA ligase</fullName>
    </submittedName>
</protein>
<organism evidence="10 11">
    <name type="scientific">Nitratireductor indicus C115</name>
    <dbReference type="NCBI Taxonomy" id="1231190"/>
    <lineage>
        <taxon>Bacteria</taxon>
        <taxon>Pseudomonadati</taxon>
        <taxon>Pseudomonadota</taxon>
        <taxon>Alphaproteobacteria</taxon>
        <taxon>Hyphomicrobiales</taxon>
        <taxon>Phyllobacteriaceae</taxon>
        <taxon>Nitratireductor</taxon>
    </lineage>
</organism>
<dbReference type="CDD" id="cd02209">
    <property type="entry name" value="cupin_XRE_C"/>
    <property type="match status" value="1"/>
</dbReference>
<reference evidence="10 11" key="1">
    <citation type="journal article" date="2012" name="J. Bacteriol.">
        <title>Genome Sequence of Nitratireductor indicus Type Strain C115.</title>
        <authorList>
            <person name="Lai Q."/>
            <person name="Li G."/>
            <person name="Yu Z."/>
            <person name="Shao Z."/>
        </authorList>
    </citation>
    <scope>NUCLEOTIDE SEQUENCE [LARGE SCALE GENOMIC DNA]</scope>
    <source>
        <strain evidence="10 11">C115</strain>
    </source>
</reference>
<dbReference type="Proteomes" id="UP000007374">
    <property type="component" value="Unassembled WGS sequence"/>
</dbReference>
<dbReference type="Pfam" id="PF09334">
    <property type="entry name" value="tRNA-synt_1g"/>
    <property type="match status" value="1"/>
</dbReference>
<gene>
    <name evidence="10" type="ORF">NA8A_20672</name>
</gene>
<evidence type="ECO:0000313" key="11">
    <source>
        <dbReference type="Proteomes" id="UP000007374"/>
    </source>
</evidence>
<evidence type="ECO:0000256" key="6">
    <source>
        <dbReference type="ARBA" id="ARBA00047364"/>
    </source>
</evidence>
<keyword evidence="1 7" id="KW-0436">Ligase</keyword>
<evidence type="ECO:0000256" key="3">
    <source>
        <dbReference type="ARBA" id="ARBA00022840"/>
    </source>
</evidence>
<keyword evidence="2 7" id="KW-0547">Nucleotide-binding</keyword>
<evidence type="ECO:0000313" key="10">
    <source>
        <dbReference type="EMBL" id="EKF40577.1"/>
    </source>
</evidence>
<dbReference type="GO" id="GO:0004825">
    <property type="term" value="F:methionine-tRNA ligase activity"/>
    <property type="evidence" value="ECO:0007669"/>
    <property type="project" value="UniProtKB-EC"/>
</dbReference>
<sequence length="642" mass="72229">MNPFEEQDKVSVRLITYPAGSITEYHNHNDIEFWTVISGSLRIWMDDHQIELNQGDSIRVEPLQIHRIESPREDTIMHAVWWTDAAYFAEAAKRSLDANLDGCSRVIVQPPMITPNGEMHLGHASGPFLQADFAARALRSAGREVLHLQGCQGHLQYLRINAEKHGGEFYEVARRYADSIRESLGRLNIDFDLFLECEQPKAFDSICHRLLSRLDEANLLAEIEHDAPFDEEMQEFRIEALAKGVCPHCHSAGATSECESCGATIIDADLGEVTDHQGKPVGRRKLKRLFLRTELLRDAIRQYTASALLPTRARLYIEKWLAGPLPDVCLSNPYSEGIAVARPGFEDQKYTDVLERVVRYLFALETFGARHYGVSCFEELRPEQVPTTVALFGADNAFGRLILFPALMIALGLSKSAPRMVVMNEFLLLNGEKFSTSRNHAVWVNEFIDGTNADPFRFYIARNSPVGQQVDFLPQEFDRWLTNHWQDRIVDTLSGALAFLRKNMTSQSIPMPGAWSRDDVSMYMSTKAAIAAIQKSFDLSVLDFSAAARHMESLVDGLSRYLHSAQTRSDKMYAYSASQFRTEARLVAAATVTIAVAVEPIAPRLGKYLLSQFPGTWRIDTWFPADFLTIDLSLGSTDVGLN</sequence>
<dbReference type="InterPro" id="IPR011051">
    <property type="entry name" value="RmlC_Cupin_sf"/>
</dbReference>
<feature type="domain" description="Methionyl/Leucyl tRNA synthetase" evidence="9">
    <location>
        <begin position="108"/>
        <end position="490"/>
    </location>
</feature>
<accession>K2PHH9</accession>
<evidence type="ECO:0000256" key="4">
    <source>
        <dbReference type="ARBA" id="ARBA00022917"/>
    </source>
</evidence>
<dbReference type="EMBL" id="AMSI01000017">
    <property type="protein sequence ID" value="EKF40577.1"/>
    <property type="molecule type" value="Genomic_DNA"/>
</dbReference>
<dbReference type="eggNOG" id="COG0143">
    <property type="taxonomic scope" value="Bacteria"/>
</dbReference>
<dbReference type="InterPro" id="IPR023458">
    <property type="entry name" value="Met-tRNA_ligase_1"/>
</dbReference>
<feature type="domain" description="Cupin type-2" evidence="8">
    <location>
        <begin position="14"/>
        <end position="81"/>
    </location>
</feature>
<proteinExistence type="inferred from homology"/>
<keyword evidence="5 7" id="KW-0030">Aminoacyl-tRNA synthetase</keyword>
<dbReference type="InterPro" id="IPR015413">
    <property type="entry name" value="Methionyl/Leucyl_tRNA_Synth"/>
</dbReference>
<dbReference type="PANTHER" id="PTHR45765">
    <property type="entry name" value="METHIONINE--TRNA LIGASE"/>
    <property type="match status" value="1"/>
</dbReference>
<dbReference type="PATRIC" id="fig|1231190.3.peg.4273"/>
<dbReference type="InterPro" id="IPR014729">
    <property type="entry name" value="Rossmann-like_a/b/a_fold"/>
</dbReference>
<dbReference type="Pfam" id="PF07883">
    <property type="entry name" value="Cupin_2"/>
    <property type="match status" value="1"/>
</dbReference>